<accession>A0A317W2N6</accession>
<dbReference type="Proteomes" id="UP000246702">
    <property type="component" value="Unassembled WGS sequence"/>
</dbReference>
<evidence type="ECO:0000313" key="1">
    <source>
        <dbReference type="EMBL" id="PWY79507.1"/>
    </source>
</evidence>
<gene>
    <name evidence="1" type="ORF">BO94DRAFT_173629</name>
</gene>
<sequence>MRSDSMKFFEEARRALLARKKVPHGEVADGDPLPVRLPSFPLSSRWARTICFSSFSVAFLYLRTQPASQHAPSWEVRVIGRHDRTIWMPDPSRSPAGLRERRGGTEKLVKLGWAFSAGLRLPVASQSSTRPSIASLALIGPGTKSRIPPSPER</sequence>
<dbReference type="AlphaFoldDB" id="A0A317W2N6"/>
<dbReference type="GeneID" id="37108075"/>
<comment type="caution">
    <text evidence="1">The sequence shown here is derived from an EMBL/GenBank/DDBJ whole genome shotgun (WGS) entry which is preliminary data.</text>
</comment>
<keyword evidence="2" id="KW-1185">Reference proteome</keyword>
<protein>
    <submittedName>
        <fullName evidence="1">Uncharacterized protein</fullName>
    </submittedName>
</protein>
<name>A0A317W2N6_9EURO</name>
<reference evidence="1 2" key="1">
    <citation type="submission" date="2016-12" db="EMBL/GenBank/DDBJ databases">
        <title>The genomes of Aspergillus section Nigri reveals drivers in fungal speciation.</title>
        <authorList>
            <consortium name="DOE Joint Genome Institute"/>
            <person name="Vesth T.C."/>
            <person name="Nybo J."/>
            <person name="Theobald S."/>
            <person name="Brandl J."/>
            <person name="Frisvad J.C."/>
            <person name="Nielsen K.F."/>
            <person name="Lyhne E.K."/>
            <person name="Kogle M.E."/>
            <person name="Kuo A."/>
            <person name="Riley R."/>
            <person name="Clum A."/>
            <person name="Nolan M."/>
            <person name="Lipzen A."/>
            <person name="Salamov A."/>
            <person name="Henrissat B."/>
            <person name="Wiebenga A."/>
            <person name="De Vries R.P."/>
            <person name="Grigoriev I.V."/>
            <person name="Mortensen U.H."/>
            <person name="Andersen M.R."/>
            <person name="Baker S.E."/>
        </authorList>
    </citation>
    <scope>NUCLEOTIDE SEQUENCE [LARGE SCALE GENOMIC DNA]</scope>
    <source>
        <strain evidence="1 2">CBS 115572</strain>
    </source>
</reference>
<proteinExistence type="predicted"/>
<dbReference type="EMBL" id="MSFK01000023">
    <property type="protein sequence ID" value="PWY79507.1"/>
    <property type="molecule type" value="Genomic_DNA"/>
</dbReference>
<evidence type="ECO:0000313" key="2">
    <source>
        <dbReference type="Proteomes" id="UP000246702"/>
    </source>
</evidence>
<dbReference type="RefSeq" id="XP_025465079.1">
    <property type="nucleotide sequence ID" value="XM_025605932.1"/>
</dbReference>
<organism evidence="1 2">
    <name type="scientific">Aspergillus sclerotioniger CBS 115572</name>
    <dbReference type="NCBI Taxonomy" id="1450535"/>
    <lineage>
        <taxon>Eukaryota</taxon>
        <taxon>Fungi</taxon>
        <taxon>Dikarya</taxon>
        <taxon>Ascomycota</taxon>
        <taxon>Pezizomycotina</taxon>
        <taxon>Eurotiomycetes</taxon>
        <taxon>Eurotiomycetidae</taxon>
        <taxon>Eurotiales</taxon>
        <taxon>Aspergillaceae</taxon>
        <taxon>Aspergillus</taxon>
        <taxon>Aspergillus subgen. Circumdati</taxon>
    </lineage>
</organism>